<dbReference type="Pfam" id="PF07702">
    <property type="entry name" value="UTRA"/>
    <property type="match status" value="1"/>
</dbReference>
<evidence type="ECO:0000256" key="3">
    <source>
        <dbReference type="ARBA" id="ARBA00023163"/>
    </source>
</evidence>
<dbReference type="AlphaFoldDB" id="A0A1Q8V7V0"/>
<dbReference type="InterPro" id="IPR000524">
    <property type="entry name" value="Tscrpt_reg_HTH_GntR"/>
</dbReference>
<organism evidence="5 6">
    <name type="scientific">Actinomyces oris</name>
    <dbReference type="NCBI Taxonomy" id="544580"/>
    <lineage>
        <taxon>Bacteria</taxon>
        <taxon>Bacillati</taxon>
        <taxon>Actinomycetota</taxon>
        <taxon>Actinomycetes</taxon>
        <taxon>Actinomycetales</taxon>
        <taxon>Actinomycetaceae</taxon>
        <taxon>Actinomyces</taxon>
    </lineage>
</organism>
<dbReference type="PANTHER" id="PTHR44846">
    <property type="entry name" value="MANNOSYL-D-GLYCERATE TRANSPORT/METABOLISM SYSTEM REPRESSOR MNGR-RELATED"/>
    <property type="match status" value="1"/>
</dbReference>
<comment type="caution">
    <text evidence="5">The sequence shown here is derived from an EMBL/GenBank/DDBJ whole genome shotgun (WGS) entry which is preliminary data.</text>
</comment>
<dbReference type="InterPro" id="IPR036388">
    <property type="entry name" value="WH-like_DNA-bd_sf"/>
</dbReference>
<dbReference type="Gene3D" id="1.10.10.10">
    <property type="entry name" value="Winged helix-like DNA-binding domain superfamily/Winged helix DNA-binding domain"/>
    <property type="match status" value="1"/>
</dbReference>
<dbReference type="PRINTS" id="PR00035">
    <property type="entry name" value="HTHGNTR"/>
</dbReference>
<gene>
    <name evidence="5" type="ORF">BKH29_07725</name>
</gene>
<dbReference type="SMART" id="SM00345">
    <property type="entry name" value="HTH_GNTR"/>
    <property type="match status" value="1"/>
</dbReference>
<dbReference type="Pfam" id="PF00392">
    <property type="entry name" value="GntR"/>
    <property type="match status" value="1"/>
</dbReference>
<feature type="domain" description="HTH gntR-type" evidence="4">
    <location>
        <begin position="33"/>
        <end position="101"/>
    </location>
</feature>
<accession>A0A1Q8V7V0</accession>
<evidence type="ECO:0000313" key="6">
    <source>
        <dbReference type="Proteomes" id="UP000186857"/>
    </source>
</evidence>
<proteinExistence type="predicted"/>
<dbReference type="SUPFAM" id="SSF64288">
    <property type="entry name" value="Chorismate lyase-like"/>
    <property type="match status" value="1"/>
</dbReference>
<keyword evidence="2" id="KW-0238">DNA-binding</keyword>
<sequence length="263" mass="28824">MLEALSRLTQAYLMSDSTSPFALDITIDRDSKTPLHTQISEPLASLILDGTLPAGSRLEDELSMAKRLKVSRPTARQALQHLVDRGLVKRRRGVGTIVSPMHVHRPMQLTSLLSDLSAAGHTTSTSVLDYTEHEADAEAAEHLEVEEGTAVVTCTRIRCADGEPIAVLSNLMPAAIAPTREELETGGLYDLLRAQDAIPTTAKQTIGARNASAREADLLHERRRAALMTATRVTYDQSGRVIEYGQHIYRASRYTFETSLFSS</sequence>
<dbReference type="EMBL" id="MSKJ01000017">
    <property type="protein sequence ID" value="OLO44160.1"/>
    <property type="molecule type" value="Genomic_DNA"/>
</dbReference>
<dbReference type="Proteomes" id="UP000186857">
    <property type="component" value="Unassembled WGS sequence"/>
</dbReference>
<dbReference type="SUPFAM" id="SSF46785">
    <property type="entry name" value="Winged helix' DNA-binding domain"/>
    <property type="match status" value="1"/>
</dbReference>
<evidence type="ECO:0000256" key="2">
    <source>
        <dbReference type="ARBA" id="ARBA00023125"/>
    </source>
</evidence>
<dbReference type="PANTHER" id="PTHR44846:SF17">
    <property type="entry name" value="GNTR-FAMILY TRANSCRIPTIONAL REGULATOR"/>
    <property type="match status" value="1"/>
</dbReference>
<dbReference type="InterPro" id="IPR011663">
    <property type="entry name" value="UTRA"/>
</dbReference>
<reference evidence="5 6" key="1">
    <citation type="submission" date="2016-12" db="EMBL/GenBank/DDBJ databases">
        <title>Genomic Comparison of strains in the 'Actinomyces naeslundii' Group.</title>
        <authorList>
            <person name="Mughal S.R."/>
            <person name="Do T."/>
            <person name="Gilbert S.C."/>
            <person name="Witherden E.A."/>
            <person name="Didelot X."/>
            <person name="Beighton D."/>
        </authorList>
    </citation>
    <scope>NUCLEOTIDE SEQUENCE [LARGE SCALE GENOMIC DNA]</scope>
    <source>
        <strain evidence="5 6">CCUG 33920</strain>
    </source>
</reference>
<dbReference type="Gene3D" id="3.40.1410.10">
    <property type="entry name" value="Chorismate lyase-like"/>
    <property type="match status" value="1"/>
</dbReference>
<dbReference type="GO" id="GO:0045892">
    <property type="term" value="P:negative regulation of DNA-templated transcription"/>
    <property type="evidence" value="ECO:0007669"/>
    <property type="project" value="TreeGrafter"/>
</dbReference>
<name>A0A1Q8V7V0_9ACTO</name>
<protein>
    <submittedName>
        <fullName evidence="5">GntR family transcriptional regulator</fullName>
    </submittedName>
</protein>
<evidence type="ECO:0000313" key="5">
    <source>
        <dbReference type="EMBL" id="OLO44160.1"/>
    </source>
</evidence>
<dbReference type="SMART" id="SM00866">
    <property type="entry name" value="UTRA"/>
    <property type="match status" value="1"/>
</dbReference>
<dbReference type="InterPro" id="IPR050679">
    <property type="entry name" value="Bact_HTH_transcr_reg"/>
</dbReference>
<evidence type="ECO:0000256" key="1">
    <source>
        <dbReference type="ARBA" id="ARBA00023015"/>
    </source>
</evidence>
<dbReference type="GO" id="GO:0003677">
    <property type="term" value="F:DNA binding"/>
    <property type="evidence" value="ECO:0007669"/>
    <property type="project" value="UniProtKB-KW"/>
</dbReference>
<dbReference type="InterPro" id="IPR036390">
    <property type="entry name" value="WH_DNA-bd_sf"/>
</dbReference>
<dbReference type="CDD" id="cd07377">
    <property type="entry name" value="WHTH_GntR"/>
    <property type="match status" value="1"/>
</dbReference>
<keyword evidence="1" id="KW-0805">Transcription regulation</keyword>
<evidence type="ECO:0000259" key="4">
    <source>
        <dbReference type="PROSITE" id="PS50949"/>
    </source>
</evidence>
<dbReference type="GO" id="GO:0003700">
    <property type="term" value="F:DNA-binding transcription factor activity"/>
    <property type="evidence" value="ECO:0007669"/>
    <property type="project" value="InterPro"/>
</dbReference>
<keyword evidence="3" id="KW-0804">Transcription</keyword>
<dbReference type="InterPro" id="IPR028978">
    <property type="entry name" value="Chorismate_lyase_/UTRA_dom_sf"/>
</dbReference>
<dbReference type="PROSITE" id="PS50949">
    <property type="entry name" value="HTH_GNTR"/>
    <property type="match status" value="1"/>
</dbReference>